<dbReference type="Proteomes" id="UP000700596">
    <property type="component" value="Unassembled WGS sequence"/>
</dbReference>
<comment type="caution">
    <text evidence="3">The sequence shown here is derived from an EMBL/GenBank/DDBJ whole genome shotgun (WGS) entry which is preliminary data.</text>
</comment>
<evidence type="ECO:0000313" key="4">
    <source>
        <dbReference type="Proteomes" id="UP000700596"/>
    </source>
</evidence>
<accession>A0A9P9ED95</accession>
<comment type="cofactor">
    <cofactor evidence="1">
        <name>[4Fe-4S] cluster</name>
        <dbReference type="ChEBI" id="CHEBI:49883"/>
    </cofactor>
</comment>
<sequence>MKKLNIAGGEPYLYPKFLTNILRYYKEQLGLESVSIFSNGCLITRALLKEQAPRLDILAVSCDSFNATVNRKIGCGTDGRNVARLYQISKWCHEDMIAHIEVLAPFRWKVFQCLIVAGENEDETRKRDARKFLITDEQWNAFCNRHRRLECYILKDNKSMAGSYLFVDEDMCFLDKGENMLKKSRSILDVGVKRAMREVVWDTQSFLDRGGHQWKSQLPTDDPEPHLDNLIFLTNPRPTWSDDEDIVEYYQRLSFDFLNNTDQAPGNMWHMLKQFRWHADFHMGFVQTILSEEFVDIDRCELCKSHHGLFRWENIYPLFFSPKDGGVCISGTGTMLWIQVNMVTERNPFFITDENKASWATNMSQIIAELLPVKQWMREVKL</sequence>
<keyword evidence="2" id="KW-0479">Metal-binding</keyword>
<reference evidence="3" key="1">
    <citation type="journal article" date="2021" name="Nat. Commun.">
        <title>Genetic determinants of endophytism in the Arabidopsis root mycobiome.</title>
        <authorList>
            <person name="Mesny F."/>
            <person name="Miyauchi S."/>
            <person name="Thiergart T."/>
            <person name="Pickel B."/>
            <person name="Atanasova L."/>
            <person name="Karlsson M."/>
            <person name="Huettel B."/>
            <person name="Barry K.W."/>
            <person name="Haridas S."/>
            <person name="Chen C."/>
            <person name="Bauer D."/>
            <person name="Andreopoulos W."/>
            <person name="Pangilinan J."/>
            <person name="LaButti K."/>
            <person name="Riley R."/>
            <person name="Lipzen A."/>
            <person name="Clum A."/>
            <person name="Drula E."/>
            <person name="Henrissat B."/>
            <person name="Kohler A."/>
            <person name="Grigoriev I.V."/>
            <person name="Martin F.M."/>
            <person name="Hacquard S."/>
        </authorList>
    </citation>
    <scope>NUCLEOTIDE SEQUENCE</scope>
    <source>
        <strain evidence="3">MPI-CAGE-CH-0243</strain>
    </source>
</reference>
<keyword evidence="2" id="KW-0408">Iron</keyword>
<keyword evidence="4" id="KW-1185">Reference proteome</keyword>
<name>A0A9P9ED95_9PLEO</name>
<gene>
    <name evidence="3" type="ORF">B0J11DRAFT_611447</name>
</gene>
<dbReference type="SUPFAM" id="SSF102114">
    <property type="entry name" value="Radical SAM enzymes"/>
    <property type="match status" value="1"/>
</dbReference>
<evidence type="ECO:0000313" key="3">
    <source>
        <dbReference type="EMBL" id="KAH7135523.1"/>
    </source>
</evidence>
<keyword evidence="2" id="KW-0004">4Fe-4S</keyword>
<organism evidence="3 4">
    <name type="scientific">Dendryphion nanum</name>
    <dbReference type="NCBI Taxonomy" id="256645"/>
    <lineage>
        <taxon>Eukaryota</taxon>
        <taxon>Fungi</taxon>
        <taxon>Dikarya</taxon>
        <taxon>Ascomycota</taxon>
        <taxon>Pezizomycotina</taxon>
        <taxon>Dothideomycetes</taxon>
        <taxon>Pleosporomycetidae</taxon>
        <taxon>Pleosporales</taxon>
        <taxon>Torulaceae</taxon>
        <taxon>Dendryphion</taxon>
    </lineage>
</organism>
<dbReference type="AlphaFoldDB" id="A0A9P9ED95"/>
<protein>
    <recommendedName>
        <fullName evidence="5">Radical SAM core domain-containing protein</fullName>
    </recommendedName>
</protein>
<evidence type="ECO:0000256" key="1">
    <source>
        <dbReference type="ARBA" id="ARBA00001966"/>
    </source>
</evidence>
<evidence type="ECO:0008006" key="5">
    <source>
        <dbReference type="Google" id="ProtNLM"/>
    </source>
</evidence>
<dbReference type="PANTHER" id="PTHR21339:SF0">
    <property type="entry name" value="S-ADENOSYLMETHIONINE-DEPENDENT NUCLEOTIDE DEHYDRATASE RSAD2"/>
    <property type="match status" value="1"/>
</dbReference>
<dbReference type="OrthoDB" id="549750at2759"/>
<evidence type="ECO:0000256" key="2">
    <source>
        <dbReference type="ARBA" id="ARBA00022485"/>
    </source>
</evidence>
<dbReference type="InterPro" id="IPR051196">
    <property type="entry name" value="RSAD2/Viperin_antiviral"/>
</dbReference>
<proteinExistence type="predicted"/>
<dbReference type="EMBL" id="JAGMWT010000002">
    <property type="protein sequence ID" value="KAH7135523.1"/>
    <property type="molecule type" value="Genomic_DNA"/>
</dbReference>
<dbReference type="PANTHER" id="PTHR21339">
    <property type="entry name" value="RADICAL S-ADENOSYL METHIONINE DOMAIN-CONTAINING PROTEIN 2"/>
    <property type="match status" value="1"/>
</dbReference>
<dbReference type="InterPro" id="IPR013785">
    <property type="entry name" value="Aldolase_TIM"/>
</dbReference>
<keyword evidence="2" id="KW-0411">Iron-sulfur</keyword>
<dbReference type="Gene3D" id="3.20.20.70">
    <property type="entry name" value="Aldolase class I"/>
    <property type="match status" value="1"/>
</dbReference>
<dbReference type="GO" id="GO:0051539">
    <property type="term" value="F:4 iron, 4 sulfur cluster binding"/>
    <property type="evidence" value="ECO:0007669"/>
    <property type="project" value="UniProtKB-KW"/>
</dbReference>
<dbReference type="CDD" id="cd01335">
    <property type="entry name" value="Radical_SAM"/>
    <property type="match status" value="1"/>
</dbReference>
<dbReference type="InterPro" id="IPR058240">
    <property type="entry name" value="rSAM_sf"/>
</dbReference>